<keyword evidence="9 13" id="KW-0694">RNA-binding</keyword>
<dbReference type="InterPro" id="IPR004095">
    <property type="entry name" value="TGS"/>
</dbReference>
<dbReference type="PROSITE" id="PS51880">
    <property type="entry name" value="TGS"/>
    <property type="match status" value="1"/>
</dbReference>
<name>D3PEE1_DEFDS</name>
<evidence type="ECO:0000313" key="17">
    <source>
        <dbReference type="Proteomes" id="UP000001520"/>
    </source>
</evidence>
<dbReference type="InterPro" id="IPR047246">
    <property type="entry name" value="ThrRS_anticodon"/>
</dbReference>
<comment type="catalytic activity">
    <reaction evidence="12 13">
        <text>tRNA(Thr) + L-threonine + ATP = L-threonyl-tRNA(Thr) + AMP + diphosphate + H(+)</text>
        <dbReference type="Rhea" id="RHEA:24624"/>
        <dbReference type="Rhea" id="RHEA-COMP:9670"/>
        <dbReference type="Rhea" id="RHEA-COMP:9704"/>
        <dbReference type="ChEBI" id="CHEBI:15378"/>
        <dbReference type="ChEBI" id="CHEBI:30616"/>
        <dbReference type="ChEBI" id="CHEBI:33019"/>
        <dbReference type="ChEBI" id="CHEBI:57926"/>
        <dbReference type="ChEBI" id="CHEBI:78442"/>
        <dbReference type="ChEBI" id="CHEBI:78534"/>
        <dbReference type="ChEBI" id="CHEBI:456215"/>
        <dbReference type="EC" id="6.1.1.3"/>
    </reaction>
</comment>
<dbReference type="SUPFAM" id="SSF55681">
    <property type="entry name" value="Class II aaRS and biotin synthetases"/>
    <property type="match status" value="1"/>
</dbReference>
<evidence type="ECO:0000259" key="15">
    <source>
        <dbReference type="PROSITE" id="PS51880"/>
    </source>
</evidence>
<dbReference type="GO" id="GO:0006435">
    <property type="term" value="P:threonyl-tRNA aminoacylation"/>
    <property type="evidence" value="ECO:0007669"/>
    <property type="project" value="UniProtKB-UniRule"/>
</dbReference>
<dbReference type="GO" id="GO:0004829">
    <property type="term" value="F:threonine-tRNA ligase activity"/>
    <property type="evidence" value="ECO:0007669"/>
    <property type="project" value="UniProtKB-UniRule"/>
</dbReference>
<keyword evidence="11 13" id="KW-0030">Aminoacyl-tRNA synthetase</keyword>
<dbReference type="CDD" id="cd01667">
    <property type="entry name" value="TGS_ThrRS"/>
    <property type="match status" value="1"/>
</dbReference>
<sequence length="640" mass="74438">MRINLPDGNVIEVSDDADAKEVASKISNTLAKKAIAAEVNGNLVDIYYKLSDGDTVRIITEKDPEALEILRHSTAHLMAQAVQRLFKDVKVTIGPVIEDGFYYDFDKETPFTETDLEKIEEEMKKIAQENLPIRRKELKKEEAIKLFKDKGEDYKIEIINEIDDEYVSVYEQGEFVDLCRGPHLESTGKIKHFKLLSVAGAYWRGDENNKMLQRIYGTSWFKKSELDDYLKRLEEAKKRDHRKLGKDLELFSTFDEIGAGLICWFPKGARIRSIIEAFWKEEHFKNGYEMLYTPHIGKSTLWETSGHLAFYQENMYSPMDIDGNEYFIKPMNCPFHIMIYKSKVRSYRDLPLRWAELGTVYRYERSGVLHGLLRVRGFTQDDAHIICTQEQIIDEIKEVLNFSLRMWKAFGFESIKGYIATRPEKSVGDDAMWEKATQSLEGAIKDSGIDFEIDEGGGAFYGPKIDLKIKDAIGREWQMTTIQFDFNLPERFDMTYIDKDGKEKRPFMVHRALLGSLERFFGVLIEHYAGAFPIWLAPIQVRIINVSDAQYEYCKEIEKKLKEEGIRVEFDSRNEKIGYKIREAQLQKIPHMIIIGNNEVEAKTVSVRLRNGENKNNLDFYEYISVLKELDKTKSTNLWR</sequence>
<dbReference type="InterPro" id="IPR002314">
    <property type="entry name" value="aa-tRNA-synt_IIb"/>
</dbReference>
<keyword evidence="3 13" id="KW-0820">tRNA-binding</keyword>
<evidence type="ECO:0000256" key="5">
    <source>
        <dbReference type="ARBA" id="ARBA00022723"/>
    </source>
</evidence>
<dbReference type="InterPro" id="IPR018163">
    <property type="entry name" value="Thr/Ala-tRNA-synth_IIc_edit"/>
</dbReference>
<dbReference type="FunFam" id="3.30.54.20:FF:000002">
    <property type="entry name" value="Threonine--tRNA ligase"/>
    <property type="match status" value="1"/>
</dbReference>
<dbReference type="FunFam" id="3.40.50.800:FF:000001">
    <property type="entry name" value="Threonine--tRNA ligase"/>
    <property type="match status" value="1"/>
</dbReference>
<dbReference type="Gene3D" id="3.10.20.30">
    <property type="match status" value="1"/>
</dbReference>
<evidence type="ECO:0000256" key="8">
    <source>
        <dbReference type="ARBA" id="ARBA00022840"/>
    </source>
</evidence>
<dbReference type="Pfam" id="PF03129">
    <property type="entry name" value="HGTP_anticodon"/>
    <property type="match status" value="1"/>
</dbReference>
<comment type="similarity">
    <text evidence="1 13">Belongs to the class-II aminoacyl-tRNA synthetase family.</text>
</comment>
<feature type="binding site" evidence="13">
    <location>
        <position position="510"/>
    </location>
    <ligand>
        <name>Zn(2+)</name>
        <dbReference type="ChEBI" id="CHEBI:29105"/>
        <note>catalytic</note>
    </ligand>
</feature>
<evidence type="ECO:0000256" key="13">
    <source>
        <dbReference type="HAMAP-Rule" id="MF_00184"/>
    </source>
</evidence>
<dbReference type="SUPFAM" id="SSF55186">
    <property type="entry name" value="ThrRS/AlaRS common domain"/>
    <property type="match status" value="1"/>
</dbReference>
<protein>
    <recommendedName>
        <fullName evidence="13">Threonine--tRNA ligase</fullName>
        <ecNumber evidence="13">6.1.1.3</ecNumber>
    </recommendedName>
    <alternativeName>
        <fullName evidence="13">Threonyl-tRNA synthetase</fullName>
        <shortName evidence="13">ThrRS</shortName>
    </alternativeName>
</protein>
<evidence type="ECO:0000256" key="9">
    <source>
        <dbReference type="ARBA" id="ARBA00022884"/>
    </source>
</evidence>
<feature type="domain" description="Aminoacyl-transfer RNA synthetases class-II family profile" evidence="14">
    <location>
        <begin position="240"/>
        <end position="533"/>
    </location>
</feature>
<dbReference type="STRING" id="639282.DEFDS_1504"/>
<keyword evidence="7 13" id="KW-0862">Zinc</keyword>
<dbReference type="SMART" id="SM00863">
    <property type="entry name" value="tRNA_SAD"/>
    <property type="match status" value="1"/>
</dbReference>
<gene>
    <name evidence="13 16" type="primary">thrS</name>
    <name evidence="16" type="ordered locus">DEFDS_1504</name>
</gene>
<evidence type="ECO:0000256" key="11">
    <source>
        <dbReference type="ARBA" id="ARBA00023146"/>
    </source>
</evidence>
<dbReference type="InterPro" id="IPR033728">
    <property type="entry name" value="ThrRS_core"/>
</dbReference>
<dbReference type="InterPro" id="IPR012676">
    <property type="entry name" value="TGS-like"/>
</dbReference>
<evidence type="ECO:0000256" key="4">
    <source>
        <dbReference type="ARBA" id="ARBA00022598"/>
    </source>
</evidence>
<dbReference type="Pfam" id="PF00587">
    <property type="entry name" value="tRNA-synt_2b"/>
    <property type="match status" value="1"/>
</dbReference>
<accession>D3PEE1</accession>
<comment type="subcellular location">
    <subcellularLocation>
        <location evidence="13">Cytoplasm</location>
    </subcellularLocation>
</comment>
<keyword evidence="17" id="KW-1185">Reference proteome</keyword>
<keyword evidence="2 13" id="KW-0963">Cytoplasm</keyword>
<keyword evidence="6 13" id="KW-0547">Nucleotide-binding</keyword>
<dbReference type="CDD" id="cd00860">
    <property type="entry name" value="ThrRS_anticodon"/>
    <property type="match status" value="1"/>
</dbReference>
<evidence type="ECO:0000256" key="6">
    <source>
        <dbReference type="ARBA" id="ARBA00022741"/>
    </source>
</evidence>
<dbReference type="Gene3D" id="3.30.930.10">
    <property type="entry name" value="Bira Bifunctional Protein, Domain 2"/>
    <property type="match status" value="1"/>
</dbReference>
<dbReference type="Gene3D" id="3.30.54.20">
    <property type="match status" value="1"/>
</dbReference>
<proteinExistence type="inferred from homology"/>
<comment type="cofactor">
    <cofactor evidence="13">
        <name>Zn(2+)</name>
        <dbReference type="ChEBI" id="CHEBI:29105"/>
    </cofactor>
    <text evidence="13">Binds 1 zinc ion per subunit.</text>
</comment>
<evidence type="ECO:0000313" key="16">
    <source>
        <dbReference type="EMBL" id="BAI80964.1"/>
    </source>
</evidence>
<dbReference type="GO" id="GO:0046872">
    <property type="term" value="F:metal ion binding"/>
    <property type="evidence" value="ECO:0007669"/>
    <property type="project" value="UniProtKB-KW"/>
</dbReference>
<dbReference type="EC" id="6.1.1.3" evidence="13"/>
<dbReference type="RefSeq" id="WP_013008210.1">
    <property type="nucleotide sequence ID" value="NC_013939.1"/>
</dbReference>
<feature type="binding site" evidence="13">
    <location>
        <position position="333"/>
    </location>
    <ligand>
        <name>Zn(2+)</name>
        <dbReference type="ChEBI" id="CHEBI:29105"/>
        <note>catalytic</note>
    </ligand>
</feature>
<dbReference type="HAMAP" id="MF_00184">
    <property type="entry name" value="Thr_tRNA_synth"/>
    <property type="match status" value="1"/>
</dbReference>
<evidence type="ECO:0000256" key="2">
    <source>
        <dbReference type="ARBA" id="ARBA00022490"/>
    </source>
</evidence>
<comment type="caution">
    <text evidence="13">Lacks conserved residue(s) required for the propagation of feature annotation.</text>
</comment>
<dbReference type="Gene3D" id="3.40.50.800">
    <property type="entry name" value="Anticodon-binding domain"/>
    <property type="match status" value="1"/>
</dbReference>
<evidence type="ECO:0000256" key="10">
    <source>
        <dbReference type="ARBA" id="ARBA00022917"/>
    </source>
</evidence>
<evidence type="ECO:0000256" key="1">
    <source>
        <dbReference type="ARBA" id="ARBA00008226"/>
    </source>
</evidence>
<feature type="binding site" evidence="13">
    <location>
        <position position="384"/>
    </location>
    <ligand>
        <name>Zn(2+)</name>
        <dbReference type="ChEBI" id="CHEBI:29105"/>
        <note>catalytic</note>
    </ligand>
</feature>
<dbReference type="GO" id="GO:0005524">
    <property type="term" value="F:ATP binding"/>
    <property type="evidence" value="ECO:0007669"/>
    <property type="project" value="UniProtKB-UniRule"/>
</dbReference>
<dbReference type="NCBIfam" id="TIGR00418">
    <property type="entry name" value="thrS"/>
    <property type="match status" value="1"/>
</dbReference>
<dbReference type="PRINTS" id="PR01047">
    <property type="entry name" value="TRNASYNTHTHR"/>
</dbReference>
<keyword evidence="4 13" id="KW-0436">Ligase</keyword>
<reference evidence="16 17" key="1">
    <citation type="journal article" date="2010" name="DNA Res.">
        <title>Bacterial lifestyle in a deep-sea hydrothermal vent chimney revealed by the genome sequence of the thermophilic bacterium Deferribacter desulfuricans SSM1.</title>
        <authorList>
            <person name="Takaki Y."/>
            <person name="Shimamura S."/>
            <person name="Nakagawa S."/>
            <person name="Fukuhara Y."/>
            <person name="Horikawa H."/>
            <person name="Ankai A."/>
            <person name="Harada T."/>
            <person name="Hosoyama A."/>
            <person name="Oguchi A."/>
            <person name="Fukui S."/>
            <person name="Fujita N."/>
            <person name="Takami H."/>
            <person name="Takai K."/>
        </authorList>
    </citation>
    <scope>NUCLEOTIDE SEQUENCE [LARGE SCALE GENOMIC DNA]</scope>
    <source>
        <strain evidence="17">DSM 14783 / JCM 11476 / NBRC 101012 / SSM1</strain>
    </source>
</reference>
<dbReference type="SUPFAM" id="SSF81271">
    <property type="entry name" value="TGS-like"/>
    <property type="match status" value="1"/>
</dbReference>
<dbReference type="InterPro" id="IPR012675">
    <property type="entry name" value="Beta-grasp_dom_sf"/>
</dbReference>
<dbReference type="eggNOG" id="COG0441">
    <property type="taxonomic scope" value="Bacteria"/>
</dbReference>
<dbReference type="PANTHER" id="PTHR11451">
    <property type="entry name" value="THREONINE-TRNA LIGASE"/>
    <property type="match status" value="1"/>
</dbReference>
<dbReference type="FunFam" id="3.30.980.10:FF:000005">
    <property type="entry name" value="Threonyl-tRNA synthetase, mitochondrial"/>
    <property type="match status" value="1"/>
</dbReference>
<dbReference type="AlphaFoldDB" id="D3PEE1"/>
<dbReference type="InterPro" id="IPR012947">
    <property type="entry name" value="tRNA_SAD"/>
</dbReference>
<evidence type="ECO:0000256" key="7">
    <source>
        <dbReference type="ARBA" id="ARBA00022833"/>
    </source>
</evidence>
<evidence type="ECO:0000259" key="14">
    <source>
        <dbReference type="PROSITE" id="PS50862"/>
    </source>
</evidence>
<keyword evidence="10 13" id="KW-0648">Protein biosynthesis</keyword>
<feature type="domain" description="TGS" evidence="15">
    <location>
        <begin position="1"/>
        <end position="60"/>
    </location>
</feature>
<dbReference type="InterPro" id="IPR006195">
    <property type="entry name" value="aa-tRNA-synth_II"/>
</dbReference>
<dbReference type="InterPro" id="IPR036621">
    <property type="entry name" value="Anticodon-bd_dom_sf"/>
</dbReference>
<keyword evidence="8 13" id="KW-0067">ATP-binding</keyword>
<dbReference type="SUPFAM" id="SSF52954">
    <property type="entry name" value="Class II aaRS ABD-related"/>
    <property type="match status" value="1"/>
</dbReference>
<dbReference type="GO" id="GO:0005737">
    <property type="term" value="C:cytoplasm"/>
    <property type="evidence" value="ECO:0007669"/>
    <property type="project" value="UniProtKB-SubCell"/>
</dbReference>
<dbReference type="CDD" id="cd00771">
    <property type="entry name" value="ThrRS_core"/>
    <property type="match status" value="1"/>
</dbReference>
<dbReference type="InterPro" id="IPR004154">
    <property type="entry name" value="Anticodon-bd"/>
</dbReference>
<dbReference type="Pfam" id="PF07973">
    <property type="entry name" value="tRNA_SAD"/>
    <property type="match status" value="1"/>
</dbReference>
<organism evidence="16 17">
    <name type="scientific">Deferribacter desulfuricans (strain DSM 14783 / JCM 11476 / NBRC 101012 / SSM1)</name>
    <dbReference type="NCBI Taxonomy" id="639282"/>
    <lineage>
        <taxon>Bacteria</taxon>
        <taxon>Pseudomonadati</taxon>
        <taxon>Deferribacterota</taxon>
        <taxon>Deferribacteres</taxon>
        <taxon>Deferribacterales</taxon>
        <taxon>Deferribacteraceae</taxon>
        <taxon>Deferribacter</taxon>
    </lineage>
</organism>
<dbReference type="HOGENOM" id="CLU_008554_3_1_0"/>
<comment type="subunit">
    <text evidence="13">Homodimer.</text>
</comment>
<evidence type="ECO:0000256" key="12">
    <source>
        <dbReference type="ARBA" id="ARBA00049515"/>
    </source>
</evidence>
<dbReference type="GO" id="GO:0000049">
    <property type="term" value="F:tRNA binding"/>
    <property type="evidence" value="ECO:0007669"/>
    <property type="project" value="UniProtKB-KW"/>
</dbReference>
<dbReference type="PANTHER" id="PTHR11451:SF44">
    <property type="entry name" value="THREONINE--TRNA LIGASE, CHLOROPLASTIC_MITOCHONDRIAL 2"/>
    <property type="match status" value="1"/>
</dbReference>
<dbReference type="EMBL" id="AP011529">
    <property type="protein sequence ID" value="BAI80964.1"/>
    <property type="molecule type" value="Genomic_DNA"/>
</dbReference>
<dbReference type="PROSITE" id="PS50862">
    <property type="entry name" value="AA_TRNA_LIGASE_II"/>
    <property type="match status" value="1"/>
</dbReference>
<dbReference type="InterPro" id="IPR045864">
    <property type="entry name" value="aa-tRNA-synth_II/BPL/LPL"/>
</dbReference>
<evidence type="ECO:0000256" key="3">
    <source>
        <dbReference type="ARBA" id="ARBA00022555"/>
    </source>
</evidence>
<keyword evidence="5 13" id="KW-0479">Metal-binding</keyword>
<dbReference type="Pfam" id="PF02824">
    <property type="entry name" value="TGS"/>
    <property type="match status" value="1"/>
</dbReference>
<dbReference type="OrthoDB" id="9802304at2"/>
<dbReference type="Proteomes" id="UP000001520">
    <property type="component" value="Chromosome"/>
</dbReference>
<dbReference type="InterPro" id="IPR002320">
    <property type="entry name" value="Thr-tRNA-ligase_IIa"/>
</dbReference>
<dbReference type="FunFam" id="3.30.930.10:FF:000002">
    <property type="entry name" value="Threonine--tRNA ligase"/>
    <property type="match status" value="1"/>
</dbReference>
<dbReference type="KEGG" id="ddf:DEFDS_1504"/>
<dbReference type="Gene3D" id="3.30.980.10">
    <property type="entry name" value="Threonyl-trna Synthetase, Chain A, domain 2"/>
    <property type="match status" value="1"/>
</dbReference>